<dbReference type="InterPro" id="IPR029016">
    <property type="entry name" value="GAF-like_dom_sf"/>
</dbReference>
<evidence type="ECO:0000256" key="1">
    <source>
        <dbReference type="SAM" id="Coils"/>
    </source>
</evidence>
<gene>
    <name evidence="3" type="ORF">PRCB_02605</name>
</gene>
<reference evidence="3 4" key="1">
    <citation type="submission" date="2017-11" db="EMBL/GenBank/DDBJ databases">
        <title>The genome sequence of Pantoea rodasii DSM 26611.</title>
        <authorList>
            <person name="Gao J."/>
            <person name="Mao X."/>
            <person name="Sun J."/>
        </authorList>
    </citation>
    <scope>NUCLEOTIDE SEQUENCE [LARGE SCALE GENOMIC DNA]</scope>
    <source>
        <strain evidence="3 4">DSM 26611</strain>
    </source>
</reference>
<dbReference type="PANTHER" id="PTHR33744:SF1">
    <property type="entry name" value="DNA-BINDING TRANSCRIPTIONAL ACTIVATOR ADER"/>
    <property type="match status" value="1"/>
</dbReference>
<dbReference type="InterPro" id="IPR003018">
    <property type="entry name" value="GAF"/>
</dbReference>
<dbReference type="AlphaFoldDB" id="A0A2M9WHA6"/>
<feature type="coiled-coil region" evidence="1">
    <location>
        <begin position="283"/>
        <end position="310"/>
    </location>
</feature>
<dbReference type="InterPro" id="IPR051448">
    <property type="entry name" value="CdaR-like_regulators"/>
</dbReference>
<keyword evidence="1" id="KW-0175">Coiled coil</keyword>
<dbReference type="InterPro" id="IPR025736">
    <property type="entry name" value="PucR_C-HTH_dom"/>
</dbReference>
<dbReference type="Pfam" id="PF13185">
    <property type="entry name" value="GAF_2"/>
    <property type="match status" value="1"/>
</dbReference>
<dbReference type="Gene3D" id="3.30.450.40">
    <property type="match status" value="1"/>
</dbReference>
<dbReference type="SMART" id="SM00065">
    <property type="entry name" value="GAF"/>
    <property type="match status" value="1"/>
</dbReference>
<dbReference type="Pfam" id="PF13556">
    <property type="entry name" value="HTH_30"/>
    <property type="match status" value="1"/>
</dbReference>
<dbReference type="RefSeq" id="WP_100700197.1">
    <property type="nucleotide sequence ID" value="NZ_MLFP01000019.1"/>
</dbReference>
<feature type="domain" description="GAF" evidence="2">
    <location>
        <begin position="125"/>
        <end position="280"/>
    </location>
</feature>
<dbReference type="OrthoDB" id="9792148at2"/>
<dbReference type="PANTHER" id="PTHR33744">
    <property type="entry name" value="CARBOHYDRATE DIACID REGULATOR"/>
    <property type="match status" value="1"/>
</dbReference>
<keyword evidence="4" id="KW-1185">Reference proteome</keyword>
<accession>A0A2M9WHA6</accession>
<evidence type="ECO:0000259" key="2">
    <source>
        <dbReference type="SMART" id="SM00065"/>
    </source>
</evidence>
<sequence length="674" mass="76973">MSEYINELEKILTLKHPRLTFSILYSPKRYDDLISDNSDKYDFRNDHFIIILCKVDSCIILDAISLYIPSLTLKIEAPDRSYDSIPIETIDADVKNYLYAKILQQQSWLFQRISENTWHLASGLSHQIITQHVVDGALKTIPFSDAVIFRIYDEEHNILRPVAVSGFKDNYYDYSVSPQESISGKVFESRKPIILNSKDDILASFRRYSAIRASVMENNPIANSLICVPVLDQHYCYGTLTILSLDRSSVFNSLAVSLLETFASQVALAWRNAKQYDEKVESFNQVNSLRQQLEMQNEMLRSNLDFHNEMIRLSIKNNTIESFIKAISNKINIEVSYIDISGEMYGKLNNIHKLWVSLTDIKINEMSGETGYIRDDLYIKPMMQNQQAVGFVVVNKSDASDYIRVMLSRLSDFLIMDIMKKVSSLLIENKRKSSIMNKVLSNGINEDTTSTLSENGFMIQEWIGCAVLSLANPTKGGEDVKMLDVHNKLKSLLVRSNAFIYYDEKKFMIYSSDNSLDKINSTFTKLEKEFVNVGFHQAGFSNIIPTIRIKQSLEQALTTLAVLEKRNKEGALRFNNTGIERLFVNHEKEEIKQFIHDVLSPLVDGSEKSQVLLKTLNAYIGHGCSVNNTAKSLDIHANTLYQRIRKVESLTKMDLSRSEDFLIISVACHMLSLS</sequence>
<dbReference type="Gene3D" id="1.10.10.2840">
    <property type="entry name" value="PucR C-terminal helix-turn-helix domain"/>
    <property type="match status" value="1"/>
</dbReference>
<dbReference type="STRING" id="1076549.HA45_19075"/>
<evidence type="ECO:0000313" key="3">
    <source>
        <dbReference type="EMBL" id="PJZ06923.1"/>
    </source>
</evidence>
<dbReference type="Proteomes" id="UP000232062">
    <property type="component" value="Unassembled WGS sequence"/>
</dbReference>
<organism evidence="3 4">
    <name type="scientific">Pantoea rodasii</name>
    <dbReference type="NCBI Taxonomy" id="1076549"/>
    <lineage>
        <taxon>Bacteria</taxon>
        <taxon>Pseudomonadati</taxon>
        <taxon>Pseudomonadota</taxon>
        <taxon>Gammaproteobacteria</taxon>
        <taxon>Enterobacterales</taxon>
        <taxon>Erwiniaceae</taxon>
        <taxon>Pantoea</taxon>
    </lineage>
</organism>
<proteinExistence type="predicted"/>
<name>A0A2M9WHA6_9GAMM</name>
<dbReference type="InterPro" id="IPR042070">
    <property type="entry name" value="PucR_C-HTH_sf"/>
</dbReference>
<dbReference type="EMBL" id="PIQI01000009">
    <property type="protein sequence ID" value="PJZ06923.1"/>
    <property type="molecule type" value="Genomic_DNA"/>
</dbReference>
<dbReference type="SUPFAM" id="SSF55781">
    <property type="entry name" value="GAF domain-like"/>
    <property type="match status" value="1"/>
</dbReference>
<evidence type="ECO:0000313" key="4">
    <source>
        <dbReference type="Proteomes" id="UP000232062"/>
    </source>
</evidence>
<protein>
    <recommendedName>
        <fullName evidence="2">GAF domain-containing protein</fullName>
    </recommendedName>
</protein>
<comment type="caution">
    <text evidence="3">The sequence shown here is derived from an EMBL/GenBank/DDBJ whole genome shotgun (WGS) entry which is preliminary data.</text>
</comment>